<accession>A0ABQ8FJM9</accession>
<proteinExistence type="predicted"/>
<keyword evidence="2" id="KW-0732">Signal</keyword>
<comment type="caution">
    <text evidence="3">The sequence shown here is derived from an EMBL/GenBank/DDBJ whole genome shotgun (WGS) entry which is preliminary data.</text>
</comment>
<protein>
    <submittedName>
        <fullName evidence="3">Uncharacterized protein</fullName>
    </submittedName>
</protein>
<feature type="region of interest" description="Disordered" evidence="1">
    <location>
        <begin position="111"/>
        <end position="134"/>
    </location>
</feature>
<dbReference type="EMBL" id="JAFCIX010000101">
    <property type="protein sequence ID" value="KAH6598768.1"/>
    <property type="molecule type" value="Genomic_DNA"/>
</dbReference>
<gene>
    <name evidence="3" type="ORF">BASA50_003474</name>
</gene>
<organism evidence="3 4">
    <name type="scientific">Batrachochytrium salamandrivorans</name>
    <dbReference type="NCBI Taxonomy" id="1357716"/>
    <lineage>
        <taxon>Eukaryota</taxon>
        <taxon>Fungi</taxon>
        <taxon>Fungi incertae sedis</taxon>
        <taxon>Chytridiomycota</taxon>
        <taxon>Chytridiomycota incertae sedis</taxon>
        <taxon>Chytridiomycetes</taxon>
        <taxon>Rhizophydiales</taxon>
        <taxon>Rhizophydiales incertae sedis</taxon>
        <taxon>Batrachochytrium</taxon>
    </lineage>
</organism>
<evidence type="ECO:0000313" key="3">
    <source>
        <dbReference type="EMBL" id="KAH6598768.1"/>
    </source>
</evidence>
<reference evidence="3 4" key="1">
    <citation type="submission" date="2021-02" db="EMBL/GenBank/DDBJ databases">
        <title>Variation within the Batrachochytrium salamandrivorans European outbreak.</title>
        <authorList>
            <person name="Kelly M."/>
            <person name="Pasmans F."/>
            <person name="Shea T.P."/>
            <person name="Munoz J.F."/>
            <person name="Carranza S."/>
            <person name="Cuomo C.A."/>
            <person name="Martel A."/>
        </authorList>
    </citation>
    <scope>NUCLEOTIDE SEQUENCE [LARGE SCALE GENOMIC DNA]</scope>
    <source>
        <strain evidence="3 4">AMFP18/2</strain>
    </source>
</reference>
<name>A0ABQ8FJM9_9FUNG</name>
<feature type="signal peptide" evidence="2">
    <location>
        <begin position="1"/>
        <end position="18"/>
    </location>
</feature>
<dbReference type="Proteomes" id="UP001648503">
    <property type="component" value="Unassembled WGS sequence"/>
</dbReference>
<feature type="compositionally biased region" description="Basic and acidic residues" evidence="1">
    <location>
        <begin position="116"/>
        <end position="134"/>
    </location>
</feature>
<evidence type="ECO:0000313" key="4">
    <source>
        <dbReference type="Proteomes" id="UP001648503"/>
    </source>
</evidence>
<evidence type="ECO:0000256" key="1">
    <source>
        <dbReference type="SAM" id="MobiDB-lite"/>
    </source>
</evidence>
<evidence type="ECO:0000256" key="2">
    <source>
        <dbReference type="SAM" id="SignalP"/>
    </source>
</evidence>
<sequence length="234" mass="27308">MKFNVLVVAAMVITSVNASGKERFLGWFRKDSGISKSKSNSDLSLLGHEKDISQDLDPNEKKTTCDNLEFKLHLSHDRIDARNLRVRLNIPELYKIIKGNRGMRTWRTTNGVRTEVTQKSDDDETSESRNRKAQEWLESHSNYKTEVKTIREELTDLLKKHLETWKEFLREDCLAIKHGWFSPERLLDFMYFVQWHIETTQAPETTQSLETIQAQDTTQAQDNNDINLMTFDGK</sequence>
<keyword evidence="4" id="KW-1185">Reference proteome</keyword>
<feature type="chain" id="PRO_5045362648" evidence="2">
    <location>
        <begin position="19"/>
        <end position="234"/>
    </location>
</feature>